<dbReference type="SUPFAM" id="SSF52317">
    <property type="entry name" value="Class I glutamine amidotransferase-like"/>
    <property type="match status" value="1"/>
</dbReference>
<feature type="domain" description="LD-carboxypeptidase N-terminal" evidence="4">
    <location>
        <begin position="14"/>
        <end position="133"/>
    </location>
</feature>
<dbReference type="InterPro" id="IPR040449">
    <property type="entry name" value="Peptidase_S66_N"/>
</dbReference>
<dbReference type="Gene3D" id="3.50.30.60">
    <property type="entry name" value="LD-carboxypeptidase A C-terminal domain-like"/>
    <property type="match status" value="1"/>
</dbReference>
<dbReference type="EMBL" id="JAWXXX010000001">
    <property type="protein sequence ID" value="MDX5893698.1"/>
    <property type="molecule type" value="Genomic_DNA"/>
</dbReference>
<comment type="caution">
    <text evidence="6">The sequence shown here is derived from an EMBL/GenBank/DDBJ whole genome shotgun (WGS) entry which is preliminary data.</text>
</comment>
<feature type="active site" description="Nucleophile" evidence="3">
    <location>
        <position position="113"/>
    </location>
</feature>
<dbReference type="PANTHER" id="PTHR30237">
    <property type="entry name" value="MURAMOYLTETRAPEPTIDE CARBOXYPEPTIDASE"/>
    <property type="match status" value="1"/>
</dbReference>
<dbReference type="InterPro" id="IPR027461">
    <property type="entry name" value="Carboxypeptidase_A_C_sf"/>
</dbReference>
<dbReference type="Proteomes" id="UP001281130">
    <property type="component" value="Unassembled WGS sequence"/>
</dbReference>
<evidence type="ECO:0000313" key="6">
    <source>
        <dbReference type="EMBL" id="MDX5893698.1"/>
    </source>
</evidence>
<reference evidence="6" key="1">
    <citation type="submission" date="2023-11" db="EMBL/GenBank/DDBJ databases">
        <title>MicrobeMod: A computational toolkit for identifying prokaryotic methylation and restriction-modification with nanopore sequencing.</title>
        <authorList>
            <person name="Crits-Christoph A."/>
            <person name="Kang S.C."/>
            <person name="Lee H."/>
            <person name="Ostrov N."/>
        </authorList>
    </citation>
    <scope>NUCLEOTIDE SEQUENCE</scope>
    <source>
        <strain evidence="6">ATCC 51242</strain>
    </source>
</reference>
<dbReference type="Pfam" id="PF17676">
    <property type="entry name" value="Peptidase_S66C"/>
    <property type="match status" value="1"/>
</dbReference>
<accession>A0AB35T2Z1</accession>
<evidence type="ECO:0000256" key="2">
    <source>
        <dbReference type="ARBA" id="ARBA00022801"/>
    </source>
</evidence>
<organism evidence="6 7">
    <name type="scientific">Rubrobacter radiotolerans</name>
    <name type="common">Arthrobacter radiotolerans</name>
    <dbReference type="NCBI Taxonomy" id="42256"/>
    <lineage>
        <taxon>Bacteria</taxon>
        <taxon>Bacillati</taxon>
        <taxon>Actinomycetota</taxon>
        <taxon>Rubrobacteria</taxon>
        <taxon>Rubrobacterales</taxon>
        <taxon>Rubrobacteraceae</taxon>
        <taxon>Rubrobacter</taxon>
    </lineage>
</organism>
<dbReference type="RefSeq" id="WP_038681108.1">
    <property type="nucleotide sequence ID" value="NZ_CP007514.1"/>
</dbReference>
<dbReference type="SUPFAM" id="SSF141986">
    <property type="entry name" value="LD-carboxypeptidase A C-terminal domain-like"/>
    <property type="match status" value="1"/>
</dbReference>
<dbReference type="Gene3D" id="3.40.50.10740">
    <property type="entry name" value="Class I glutamine amidotransferase-like"/>
    <property type="match status" value="1"/>
</dbReference>
<dbReference type="InterPro" id="IPR003507">
    <property type="entry name" value="S66_fam"/>
</dbReference>
<dbReference type="InterPro" id="IPR027478">
    <property type="entry name" value="LdcA_N"/>
</dbReference>
<dbReference type="AlphaFoldDB" id="A0AB35T2Z1"/>
<feature type="active site" description="Charge relay system" evidence="3">
    <location>
        <position position="234"/>
    </location>
</feature>
<dbReference type="PIRSF" id="PIRSF028757">
    <property type="entry name" value="LD-carboxypeptidase"/>
    <property type="match status" value="1"/>
</dbReference>
<evidence type="ECO:0000259" key="4">
    <source>
        <dbReference type="Pfam" id="PF02016"/>
    </source>
</evidence>
<dbReference type="InterPro" id="IPR040921">
    <property type="entry name" value="Peptidase_S66C"/>
</dbReference>
<dbReference type="Pfam" id="PF02016">
    <property type="entry name" value="Peptidase_S66"/>
    <property type="match status" value="1"/>
</dbReference>
<evidence type="ECO:0000313" key="7">
    <source>
        <dbReference type="Proteomes" id="UP001281130"/>
    </source>
</evidence>
<gene>
    <name evidence="6" type="ORF">SIL72_06615</name>
</gene>
<dbReference type="CDD" id="cd07062">
    <property type="entry name" value="Peptidase_S66_mccF_like"/>
    <property type="match status" value="1"/>
</dbReference>
<dbReference type="PANTHER" id="PTHR30237:SF6">
    <property type="entry name" value="CARBOXYPEPTIDASE YOCD-RELATED"/>
    <property type="match status" value="1"/>
</dbReference>
<name>A0AB35T2Z1_RUBRA</name>
<evidence type="ECO:0000256" key="3">
    <source>
        <dbReference type="PIRSR" id="PIRSR028757-1"/>
    </source>
</evidence>
<proteinExistence type="inferred from homology"/>
<dbReference type="InterPro" id="IPR029062">
    <property type="entry name" value="Class_I_gatase-like"/>
</dbReference>
<protein>
    <submittedName>
        <fullName evidence="6">LD-carboxypeptidase</fullName>
    </submittedName>
</protein>
<evidence type="ECO:0000259" key="5">
    <source>
        <dbReference type="Pfam" id="PF17676"/>
    </source>
</evidence>
<evidence type="ECO:0000256" key="1">
    <source>
        <dbReference type="ARBA" id="ARBA00010233"/>
    </source>
</evidence>
<keyword evidence="2" id="KW-0378">Hydrolase</keyword>
<comment type="similarity">
    <text evidence="1">Belongs to the peptidase S66 family.</text>
</comment>
<dbReference type="GO" id="GO:0016787">
    <property type="term" value="F:hydrolase activity"/>
    <property type="evidence" value="ECO:0007669"/>
    <property type="project" value="UniProtKB-KW"/>
</dbReference>
<feature type="domain" description="LD-carboxypeptidase C-terminal" evidence="5">
    <location>
        <begin position="203"/>
        <end position="316"/>
    </location>
</feature>
<feature type="active site" description="Charge relay system" evidence="3">
    <location>
        <position position="302"/>
    </location>
</feature>
<sequence length="332" mass="36561">MPVSPPKSRPGDEVRVVAPATSLAFISEEQCELAEKRLLDLGFPVSYSEHAEEIDLFYSSSVASRLEDLHAAFSDPEVRAIMTVLGGYNSNQLLSGLDFDLIRENPKAFCGFSDITALQNAMLARADLVTYYGPHFSSFAMRDGIGYTREYFVRAVMDSGQSPDLYEVLPADHWSDDLWYADQDRRIFERNAGYRVLNEGEVEGRFIGGHLGTFLLLCGTSFMPDIRGAILMIEADNETKPQHFARELQSLVMQPGFEDVCGLVIGRFQRDSQMDADILNGIVAAQPELRGVPVLADASFGHTTPVFTFPVGGTGRIEAVNEAPRLYVGASG</sequence>